<protein>
    <submittedName>
        <fullName evidence="1">Uncharacterized protein</fullName>
    </submittedName>
</protein>
<accession>S4PRK3</accession>
<sequence>GGAIGCAVPCALDSGALCTALSALVTALSALWNAALTPVQLLAHYLTSENLCLKKCLYNSIISNLWIYFIMWEQN</sequence>
<name>S4PRK3_9NEOP</name>
<proteinExistence type="predicted"/>
<feature type="non-terminal residue" evidence="1">
    <location>
        <position position="1"/>
    </location>
</feature>
<reference evidence="1" key="1">
    <citation type="journal article" date="2013" name="BMC Genomics">
        <title>Unscrambling butterfly oogenesis.</title>
        <authorList>
            <person name="Carter J.M."/>
            <person name="Baker S.C."/>
            <person name="Pink R."/>
            <person name="Carter D.R."/>
            <person name="Collins A."/>
            <person name="Tomlin J."/>
            <person name="Gibbs M."/>
            <person name="Breuker C.J."/>
        </authorList>
    </citation>
    <scope>NUCLEOTIDE SEQUENCE</scope>
    <source>
        <tissue evidence="1">Ovary</tissue>
    </source>
</reference>
<organism evidence="1">
    <name type="scientific">Pararge aegeria</name>
    <name type="common">speckled wood butterfly</name>
    <dbReference type="NCBI Taxonomy" id="116150"/>
    <lineage>
        <taxon>Eukaryota</taxon>
        <taxon>Metazoa</taxon>
        <taxon>Ecdysozoa</taxon>
        <taxon>Arthropoda</taxon>
        <taxon>Hexapoda</taxon>
        <taxon>Insecta</taxon>
        <taxon>Pterygota</taxon>
        <taxon>Neoptera</taxon>
        <taxon>Endopterygota</taxon>
        <taxon>Lepidoptera</taxon>
        <taxon>Glossata</taxon>
        <taxon>Ditrysia</taxon>
        <taxon>Papilionoidea</taxon>
        <taxon>Nymphalidae</taxon>
        <taxon>Satyrinae</taxon>
        <taxon>Satyrini</taxon>
        <taxon>Parargina</taxon>
        <taxon>Pararge</taxon>
    </lineage>
</organism>
<dbReference type="AlphaFoldDB" id="S4PRK3"/>
<evidence type="ECO:0000313" key="1">
    <source>
        <dbReference type="EMBL" id="JAA91835.1"/>
    </source>
</evidence>
<reference evidence="1" key="2">
    <citation type="submission" date="2013-05" db="EMBL/GenBank/DDBJ databases">
        <authorList>
            <person name="Carter J.-M."/>
            <person name="Baker S.C."/>
            <person name="Pink R."/>
            <person name="Carter D.R.F."/>
            <person name="Collins A."/>
            <person name="Tomlin J."/>
            <person name="Gibbs M."/>
            <person name="Breuker C.J."/>
        </authorList>
    </citation>
    <scope>NUCLEOTIDE SEQUENCE</scope>
    <source>
        <tissue evidence="1">Ovary</tissue>
    </source>
</reference>
<dbReference type="EMBL" id="GAIX01000725">
    <property type="protein sequence ID" value="JAA91835.1"/>
    <property type="molecule type" value="Transcribed_RNA"/>
</dbReference>